<accession>A0AAD6TXU1</accession>
<reference evidence="5" key="1">
    <citation type="submission" date="2023-03" db="EMBL/GenBank/DDBJ databases">
        <title>Massive genome expansion in bonnet fungi (Mycena s.s.) driven by repeated elements and novel gene families across ecological guilds.</title>
        <authorList>
            <consortium name="Lawrence Berkeley National Laboratory"/>
            <person name="Harder C.B."/>
            <person name="Miyauchi S."/>
            <person name="Viragh M."/>
            <person name="Kuo A."/>
            <person name="Thoen E."/>
            <person name="Andreopoulos B."/>
            <person name="Lu D."/>
            <person name="Skrede I."/>
            <person name="Drula E."/>
            <person name="Henrissat B."/>
            <person name="Morin E."/>
            <person name="Kohler A."/>
            <person name="Barry K."/>
            <person name="LaButti K."/>
            <person name="Morin E."/>
            <person name="Salamov A."/>
            <person name="Lipzen A."/>
            <person name="Mereny Z."/>
            <person name="Hegedus B."/>
            <person name="Baldrian P."/>
            <person name="Stursova M."/>
            <person name="Weitz H."/>
            <person name="Taylor A."/>
            <person name="Grigoriev I.V."/>
            <person name="Nagy L.G."/>
            <person name="Martin F."/>
            <person name="Kauserud H."/>
        </authorList>
    </citation>
    <scope>NUCLEOTIDE SEQUENCE</scope>
    <source>
        <strain evidence="5">CBHHK173m</strain>
    </source>
</reference>
<evidence type="ECO:0000313" key="5">
    <source>
        <dbReference type="EMBL" id="KAJ7078124.1"/>
    </source>
</evidence>
<proteinExistence type="predicted"/>
<dbReference type="Gene3D" id="3.30.70.330">
    <property type="match status" value="1"/>
</dbReference>
<dbReference type="SMART" id="SM00360">
    <property type="entry name" value="RRM"/>
    <property type="match status" value="1"/>
</dbReference>
<sequence length="140" mass="15880">MKSQFTNLYVENVDPEMSQDEFEKLFTTHGTLISALIQVDDQGKSKGFGFVKDENHKDAQKAVDALHDSGHYGKKLFVKMEKLSKYQGVNLHIKNLEDDVVRRCSRPIGDADVRYAVSQTGRRAFWDESGRACICGRLHS</sequence>
<organism evidence="5 6">
    <name type="scientific">Mycena belliarum</name>
    <dbReference type="NCBI Taxonomy" id="1033014"/>
    <lineage>
        <taxon>Eukaryota</taxon>
        <taxon>Fungi</taxon>
        <taxon>Dikarya</taxon>
        <taxon>Basidiomycota</taxon>
        <taxon>Agaricomycotina</taxon>
        <taxon>Agaricomycetes</taxon>
        <taxon>Agaricomycetidae</taxon>
        <taxon>Agaricales</taxon>
        <taxon>Marasmiineae</taxon>
        <taxon>Mycenaceae</taxon>
        <taxon>Mycena</taxon>
    </lineage>
</organism>
<keyword evidence="6" id="KW-1185">Reference proteome</keyword>
<dbReference type="InterPro" id="IPR035979">
    <property type="entry name" value="RBD_domain_sf"/>
</dbReference>
<dbReference type="SUPFAM" id="SSF54928">
    <property type="entry name" value="RNA-binding domain, RBD"/>
    <property type="match status" value="1"/>
</dbReference>
<gene>
    <name evidence="5" type="ORF">B0H15DRAFT_954682</name>
</gene>
<evidence type="ECO:0000256" key="2">
    <source>
        <dbReference type="ARBA" id="ARBA00022884"/>
    </source>
</evidence>
<evidence type="ECO:0000256" key="3">
    <source>
        <dbReference type="PROSITE-ProRule" id="PRU00176"/>
    </source>
</evidence>
<dbReference type="PROSITE" id="PS50102">
    <property type="entry name" value="RRM"/>
    <property type="match status" value="1"/>
</dbReference>
<evidence type="ECO:0000256" key="1">
    <source>
        <dbReference type="ARBA" id="ARBA00022737"/>
    </source>
</evidence>
<keyword evidence="1" id="KW-0677">Repeat</keyword>
<dbReference type="GO" id="GO:0003723">
    <property type="term" value="F:RNA binding"/>
    <property type="evidence" value="ECO:0007669"/>
    <property type="project" value="UniProtKB-UniRule"/>
</dbReference>
<keyword evidence="2 3" id="KW-0694">RNA-binding</keyword>
<dbReference type="InterPro" id="IPR000504">
    <property type="entry name" value="RRM_dom"/>
</dbReference>
<dbReference type="Proteomes" id="UP001222325">
    <property type="component" value="Unassembled WGS sequence"/>
</dbReference>
<dbReference type="PANTHER" id="PTHR24012">
    <property type="entry name" value="RNA BINDING PROTEIN"/>
    <property type="match status" value="1"/>
</dbReference>
<dbReference type="EMBL" id="JARJCN010000068">
    <property type="protein sequence ID" value="KAJ7078124.1"/>
    <property type="molecule type" value="Genomic_DNA"/>
</dbReference>
<dbReference type="InterPro" id="IPR012677">
    <property type="entry name" value="Nucleotide-bd_a/b_plait_sf"/>
</dbReference>
<evidence type="ECO:0000259" key="4">
    <source>
        <dbReference type="PROSITE" id="PS50102"/>
    </source>
</evidence>
<dbReference type="Pfam" id="PF00076">
    <property type="entry name" value="RRM_1"/>
    <property type="match status" value="1"/>
</dbReference>
<evidence type="ECO:0000313" key="6">
    <source>
        <dbReference type="Proteomes" id="UP001222325"/>
    </source>
</evidence>
<feature type="domain" description="RRM" evidence="4">
    <location>
        <begin position="6"/>
        <end position="83"/>
    </location>
</feature>
<dbReference type="AlphaFoldDB" id="A0AAD6TXU1"/>
<protein>
    <recommendedName>
        <fullName evidence="4">RRM domain-containing protein</fullName>
    </recommendedName>
</protein>
<comment type="caution">
    <text evidence="5">The sequence shown here is derived from an EMBL/GenBank/DDBJ whole genome shotgun (WGS) entry which is preliminary data.</text>
</comment>
<name>A0AAD6TXU1_9AGAR</name>